<dbReference type="CDD" id="cd00840">
    <property type="entry name" value="MPP_Mre11_N"/>
    <property type="match status" value="1"/>
</dbReference>
<dbReference type="Proteomes" id="UP000831181">
    <property type="component" value="Plasmid p1unnamed"/>
</dbReference>
<evidence type="ECO:0000256" key="3">
    <source>
        <dbReference type="ARBA" id="ARBA00013365"/>
    </source>
</evidence>
<dbReference type="InterPro" id="IPR050535">
    <property type="entry name" value="DNA_Repair-Maintenance_Comp"/>
</dbReference>
<dbReference type="Pfam" id="PF12320">
    <property type="entry name" value="SbcD_C"/>
    <property type="match status" value="1"/>
</dbReference>
<evidence type="ECO:0000259" key="9">
    <source>
        <dbReference type="Pfam" id="PF12320"/>
    </source>
</evidence>
<dbReference type="RefSeq" id="WP_260115899.1">
    <property type="nucleotide sequence ID" value="NZ_CP093360.1"/>
</dbReference>
<evidence type="ECO:0000256" key="2">
    <source>
        <dbReference type="ARBA" id="ARBA00011322"/>
    </source>
</evidence>
<sequence length="378" mass="43068">MRLLHTADWHIGRRLHGFDLELEQRNAFAQIEQIAKDEQVDGIVIAGDLYDRTLPSEKSVGLLNQMLKQLNLTDQIPIYAISGNHDSATRLSIGSEWFLDTNFYIHTRVAQAFTPIEFGDSQLFLLPYFEPFEVRQYFGDDSIQHVDEAFAAILKQIKTRFAPDKKHILISHFFAAGSQTTDSETKLTVGGLAAVPLKLLADFDYVALGHLHGKDALRDPKVQYSGSPVKFSLSEANQEKGVLIVDTDDIEHRRFVKLSPLKDVKQLRGDFETLVNPNYYQTINRGDYIGINLTNRNQIPNLMSQLRKIYPNIIELKRANGYDDILHYDGESATNIRQSDPMDLMQRFYEQVTKQRLTADQLKWAQDTLHSVSDGGKL</sequence>
<keyword evidence="6 7" id="KW-0269">Exonuclease</keyword>
<name>A0A976RQS7_9LACO</name>
<keyword evidence="7" id="KW-0235">DNA replication</keyword>
<dbReference type="GO" id="GO:0004519">
    <property type="term" value="F:endonuclease activity"/>
    <property type="evidence" value="ECO:0007669"/>
    <property type="project" value="UniProtKB-KW"/>
</dbReference>
<organism evidence="10 11">
    <name type="scientific">Nicoliella spurrieriana</name>
    <dbReference type="NCBI Taxonomy" id="2925830"/>
    <lineage>
        <taxon>Bacteria</taxon>
        <taxon>Bacillati</taxon>
        <taxon>Bacillota</taxon>
        <taxon>Bacilli</taxon>
        <taxon>Lactobacillales</taxon>
        <taxon>Lactobacillaceae</taxon>
        <taxon>Nicoliella</taxon>
    </lineage>
</organism>
<evidence type="ECO:0000256" key="7">
    <source>
        <dbReference type="RuleBase" id="RU363069"/>
    </source>
</evidence>
<dbReference type="AlphaFoldDB" id="A0A976RQS7"/>
<dbReference type="KEGG" id="lbe:MOO44_00160"/>
<accession>A0A976RQS7</accession>
<keyword evidence="7" id="KW-0255">Endonuclease</keyword>
<evidence type="ECO:0000256" key="1">
    <source>
        <dbReference type="ARBA" id="ARBA00010555"/>
    </source>
</evidence>
<dbReference type="GO" id="GO:0008408">
    <property type="term" value="F:3'-5' exonuclease activity"/>
    <property type="evidence" value="ECO:0007669"/>
    <property type="project" value="InterPro"/>
</dbReference>
<keyword evidence="7" id="KW-0233">DNA recombination</keyword>
<dbReference type="InterPro" id="IPR041796">
    <property type="entry name" value="Mre11_N"/>
</dbReference>
<dbReference type="PANTHER" id="PTHR30337:SF0">
    <property type="entry name" value="NUCLEASE SBCCD SUBUNIT D"/>
    <property type="match status" value="1"/>
</dbReference>
<comment type="subunit">
    <text evidence="2 7">Heterodimer of SbcC and SbcD.</text>
</comment>
<dbReference type="Gene3D" id="3.60.21.10">
    <property type="match status" value="1"/>
</dbReference>
<dbReference type="GO" id="GO:0006260">
    <property type="term" value="P:DNA replication"/>
    <property type="evidence" value="ECO:0007669"/>
    <property type="project" value="UniProtKB-KW"/>
</dbReference>
<keyword evidence="10" id="KW-0614">Plasmid</keyword>
<keyword evidence="5 7" id="KW-0378">Hydrolase</keyword>
<comment type="similarity">
    <text evidence="1 7">Belongs to the SbcD family.</text>
</comment>
<comment type="function">
    <text evidence="7">SbcCD cleaves DNA hairpin structures. These structures can inhibit DNA replication and are intermediates in certain DNA recombination reactions. The complex acts as a 3'-&gt;5' double strand exonuclease that can open hairpins. It also has a 5' single-strand endonuclease activity.</text>
</comment>
<dbReference type="GO" id="GO:0006310">
    <property type="term" value="P:DNA recombination"/>
    <property type="evidence" value="ECO:0007669"/>
    <property type="project" value="UniProtKB-KW"/>
</dbReference>
<dbReference type="SUPFAM" id="SSF56300">
    <property type="entry name" value="Metallo-dependent phosphatases"/>
    <property type="match status" value="1"/>
</dbReference>
<dbReference type="EMBL" id="CP093360">
    <property type="protein sequence ID" value="UQS86092.1"/>
    <property type="molecule type" value="Genomic_DNA"/>
</dbReference>
<geneLocation type="plasmid" evidence="10 11">
    <name>p1unnamed</name>
</geneLocation>
<gene>
    <name evidence="7" type="primary">sbcD</name>
    <name evidence="10" type="ORF">MOO44_00160</name>
</gene>
<dbReference type="InterPro" id="IPR004843">
    <property type="entry name" value="Calcineurin-like_PHP"/>
</dbReference>
<feature type="domain" description="Calcineurin-like phosphoesterase" evidence="8">
    <location>
        <begin position="1"/>
        <end position="213"/>
    </location>
</feature>
<dbReference type="InterPro" id="IPR029052">
    <property type="entry name" value="Metallo-depent_PP-like"/>
</dbReference>
<keyword evidence="4 7" id="KW-0540">Nuclease</keyword>
<evidence type="ECO:0000259" key="8">
    <source>
        <dbReference type="Pfam" id="PF00149"/>
    </source>
</evidence>
<evidence type="ECO:0000313" key="11">
    <source>
        <dbReference type="Proteomes" id="UP000831181"/>
    </source>
</evidence>
<reference evidence="10" key="1">
    <citation type="journal article" date="2022" name="Int. J. Syst. Evol. Microbiol.">
        <title>Apilactobacillus apisilvae sp. nov., Nicolia spurrieriana gen. nov. sp. nov., Bombilactobacillus folatiphilus sp. nov. and Bombilactobacillus thymidiniphilus sp. nov., four new lactic acid bacterial isolates from stingless bees Tetragonula carbonaria and Austroplebeia australis.</title>
        <authorList>
            <person name="Oliphant S.A."/>
            <person name="Watson-Haigh N.S."/>
            <person name="Sumby K.M."/>
            <person name="Gardner J."/>
            <person name="Groom S."/>
            <person name="Jiranek V."/>
        </authorList>
    </citation>
    <scope>NUCLEOTIDE SEQUENCE</scope>
    <source>
        <strain evidence="10">SGEP1_A5</strain>
    </source>
</reference>
<keyword evidence="11" id="KW-1185">Reference proteome</keyword>
<evidence type="ECO:0000256" key="4">
    <source>
        <dbReference type="ARBA" id="ARBA00022722"/>
    </source>
</evidence>
<evidence type="ECO:0000313" key="10">
    <source>
        <dbReference type="EMBL" id="UQS86092.1"/>
    </source>
</evidence>
<feature type="domain" description="Nuclease SbcCD subunit D C-terminal" evidence="9">
    <location>
        <begin position="261"/>
        <end position="352"/>
    </location>
</feature>
<dbReference type="NCBIfam" id="TIGR00619">
    <property type="entry name" value="sbcd"/>
    <property type="match status" value="1"/>
</dbReference>
<evidence type="ECO:0000256" key="6">
    <source>
        <dbReference type="ARBA" id="ARBA00022839"/>
    </source>
</evidence>
<protein>
    <recommendedName>
        <fullName evidence="3 7">Nuclease SbcCD subunit D</fullName>
    </recommendedName>
</protein>
<proteinExistence type="inferred from homology"/>
<dbReference type="InterPro" id="IPR026843">
    <property type="entry name" value="SbcD_C"/>
</dbReference>
<dbReference type="Pfam" id="PF00149">
    <property type="entry name" value="Metallophos"/>
    <property type="match status" value="1"/>
</dbReference>
<evidence type="ECO:0000256" key="5">
    <source>
        <dbReference type="ARBA" id="ARBA00022801"/>
    </source>
</evidence>
<dbReference type="PANTHER" id="PTHR30337">
    <property type="entry name" value="COMPONENT OF ATP-DEPENDENT DSDNA EXONUCLEASE"/>
    <property type="match status" value="1"/>
</dbReference>
<dbReference type="InterPro" id="IPR004593">
    <property type="entry name" value="SbcD"/>
</dbReference>